<feature type="compositionally biased region" description="Polar residues" evidence="10">
    <location>
        <begin position="332"/>
        <end position="342"/>
    </location>
</feature>
<dbReference type="Gene3D" id="3.30.420.10">
    <property type="entry name" value="Ribonuclease H-like superfamily/Ribonuclease H"/>
    <property type="match status" value="1"/>
</dbReference>
<name>A0ABR2WA83_9FUNG</name>
<dbReference type="PANTHER" id="PTHR13620">
    <property type="entry name" value="3-5 EXONUCLEASE"/>
    <property type="match status" value="1"/>
</dbReference>
<comment type="subcellular location">
    <subcellularLocation>
        <location evidence="1">Nucleus</location>
    </subcellularLocation>
</comment>
<evidence type="ECO:0000256" key="9">
    <source>
        <dbReference type="ARBA" id="ARBA00042761"/>
    </source>
</evidence>
<dbReference type="Pfam" id="PF01612">
    <property type="entry name" value="DNA_pol_A_exo1"/>
    <property type="match status" value="1"/>
</dbReference>
<feature type="compositionally biased region" description="Basic and acidic residues" evidence="10">
    <location>
        <begin position="408"/>
        <end position="426"/>
    </location>
</feature>
<evidence type="ECO:0000259" key="11">
    <source>
        <dbReference type="SMART" id="SM00474"/>
    </source>
</evidence>
<dbReference type="PANTHER" id="PTHR13620:SF109">
    <property type="entry name" value="3'-5' EXONUCLEASE"/>
    <property type="match status" value="1"/>
</dbReference>
<dbReference type="InterPro" id="IPR036397">
    <property type="entry name" value="RNaseH_sf"/>
</dbReference>
<keyword evidence="2" id="KW-0540">Nuclease</keyword>
<keyword evidence="4" id="KW-0378">Hydrolase</keyword>
<keyword evidence="7" id="KW-0539">Nucleus</keyword>
<dbReference type="SMART" id="SM00474">
    <property type="entry name" value="35EXOc"/>
    <property type="match status" value="1"/>
</dbReference>
<evidence type="ECO:0000256" key="6">
    <source>
        <dbReference type="ARBA" id="ARBA00022842"/>
    </source>
</evidence>
<sequence length="437" mass="50012">MSFFRGARWLTTSSNTPCDTQLPIIDFAQDPNYKLYYVKSMGEANTLIDGLQGKVFALDIEWRVKNFKSIGKTALVQLSNSDGVYLFHIKHMHEFPIRLRELLEDPYILKPGCNIRGDGTRLFKDFGVESKSLLELGSLGIQVSNEFNGRKIQKLTTLVEILLQRSMKKDRNIALSNWEAYKLSADQINYAGNDAYVGYKLFERIREIQLEKQNEKFWLTLCNVDNDTKVHEVERTLEKQLIICNNPQKYPIISITNTRWNTPVASVGRPTSNEPEVNLHTSLSDLQNAYFKHEKMSKTSKFELSISEDFSNQFGQEVMDPWRETEKSNVFNHSEGTLSSPSAKKRMLNQGSQGIQPSSAQFSRTSPLNDELSIKLVSLPSEPVMTEMDQHSRHTQIFQESLNYSESWEEKEAHSAGDSTEADHLVQDYLSSLSNRD</sequence>
<evidence type="ECO:0000256" key="3">
    <source>
        <dbReference type="ARBA" id="ARBA00022723"/>
    </source>
</evidence>
<dbReference type="EMBL" id="JASJQH010006896">
    <property type="protein sequence ID" value="KAK9728479.1"/>
    <property type="molecule type" value="Genomic_DNA"/>
</dbReference>
<dbReference type="CDD" id="cd06141">
    <property type="entry name" value="WRN_exo"/>
    <property type="match status" value="1"/>
</dbReference>
<accession>A0ABR2WA83</accession>
<dbReference type="Proteomes" id="UP001479436">
    <property type="component" value="Unassembled WGS sequence"/>
</dbReference>
<dbReference type="SUPFAM" id="SSF53098">
    <property type="entry name" value="Ribonuclease H-like"/>
    <property type="match status" value="1"/>
</dbReference>
<feature type="region of interest" description="Disordered" evidence="10">
    <location>
        <begin position="401"/>
        <end position="437"/>
    </location>
</feature>
<feature type="domain" description="3'-5' exonuclease" evidence="11">
    <location>
        <begin position="35"/>
        <end position="210"/>
    </location>
</feature>
<dbReference type="InterPro" id="IPR012337">
    <property type="entry name" value="RNaseH-like_sf"/>
</dbReference>
<feature type="region of interest" description="Disordered" evidence="10">
    <location>
        <begin position="332"/>
        <end position="365"/>
    </location>
</feature>
<evidence type="ECO:0000256" key="1">
    <source>
        <dbReference type="ARBA" id="ARBA00004123"/>
    </source>
</evidence>
<evidence type="ECO:0000256" key="7">
    <source>
        <dbReference type="ARBA" id="ARBA00023242"/>
    </source>
</evidence>
<evidence type="ECO:0000256" key="4">
    <source>
        <dbReference type="ARBA" id="ARBA00022801"/>
    </source>
</evidence>
<comment type="caution">
    <text evidence="12">The sequence shown here is derived from an EMBL/GenBank/DDBJ whole genome shotgun (WGS) entry which is preliminary data.</text>
</comment>
<evidence type="ECO:0000256" key="10">
    <source>
        <dbReference type="SAM" id="MobiDB-lite"/>
    </source>
</evidence>
<keyword evidence="6" id="KW-0460">Magnesium</keyword>
<organism evidence="12 13">
    <name type="scientific">Basidiobolus ranarum</name>
    <dbReference type="NCBI Taxonomy" id="34480"/>
    <lineage>
        <taxon>Eukaryota</taxon>
        <taxon>Fungi</taxon>
        <taxon>Fungi incertae sedis</taxon>
        <taxon>Zoopagomycota</taxon>
        <taxon>Entomophthoromycotina</taxon>
        <taxon>Basidiobolomycetes</taxon>
        <taxon>Basidiobolales</taxon>
        <taxon>Basidiobolaceae</taxon>
        <taxon>Basidiobolus</taxon>
    </lineage>
</organism>
<proteinExistence type="predicted"/>
<keyword evidence="3" id="KW-0479">Metal-binding</keyword>
<gene>
    <name evidence="12" type="ORF">K7432_001021</name>
</gene>
<keyword evidence="5" id="KW-0269">Exonuclease</keyword>
<protein>
    <recommendedName>
        <fullName evidence="8">3'-5' exonuclease</fullName>
    </recommendedName>
    <alternativeName>
        <fullName evidence="9">Werner Syndrome-like exonuclease</fullName>
    </alternativeName>
</protein>
<evidence type="ECO:0000256" key="2">
    <source>
        <dbReference type="ARBA" id="ARBA00022722"/>
    </source>
</evidence>
<reference evidence="12 13" key="1">
    <citation type="submission" date="2023-04" db="EMBL/GenBank/DDBJ databases">
        <title>Genome of Basidiobolus ranarum AG-B5.</title>
        <authorList>
            <person name="Stajich J.E."/>
            <person name="Carter-House D."/>
            <person name="Gryganskyi A."/>
        </authorList>
    </citation>
    <scope>NUCLEOTIDE SEQUENCE [LARGE SCALE GENOMIC DNA]</scope>
    <source>
        <strain evidence="12 13">AG-B5</strain>
    </source>
</reference>
<keyword evidence="13" id="KW-1185">Reference proteome</keyword>
<evidence type="ECO:0000313" key="12">
    <source>
        <dbReference type="EMBL" id="KAK9728479.1"/>
    </source>
</evidence>
<evidence type="ECO:0000313" key="13">
    <source>
        <dbReference type="Proteomes" id="UP001479436"/>
    </source>
</evidence>
<dbReference type="InterPro" id="IPR051132">
    <property type="entry name" value="3-5_Exonuclease_domain"/>
</dbReference>
<evidence type="ECO:0000256" key="5">
    <source>
        <dbReference type="ARBA" id="ARBA00022839"/>
    </source>
</evidence>
<feature type="compositionally biased region" description="Polar residues" evidence="10">
    <location>
        <begin position="349"/>
        <end position="365"/>
    </location>
</feature>
<dbReference type="InterPro" id="IPR002562">
    <property type="entry name" value="3'-5'_exonuclease_dom"/>
</dbReference>
<evidence type="ECO:0000256" key="8">
    <source>
        <dbReference type="ARBA" id="ARBA00040531"/>
    </source>
</evidence>